<dbReference type="EMBL" id="ML122276">
    <property type="protein sequence ID" value="RPD58238.1"/>
    <property type="molecule type" value="Genomic_DNA"/>
</dbReference>
<sequence>MMSLTKWRQSHEDTGYILQKNAPITQAIVAQLRMRKAHSVFKWVKGHAGHPGNEAADKLAAEGAEKEDEDEVVLTIPPDFAVTGAKLSCMTQKLAYRAIRARKDAKTKPRPRAVANLDMITSGLQDRFGIQLRDETIWRSLRSRHVTREAAQFLWMGIHDGFMIGTHWLRPKMADELKTRAKCATCGELESMTHILFDCPAEGQETAWKLLKKLWQLTGCEWKRPCWGTAFGAACAVFKSADGARKHDLESLWCILCTEVVHMIWKMRCERIIQKGGAEFTRRETTNRFYSALESRLMVDRRVAAKASSKRALKPDDVARIWHPILEDRDNLPPNWVVQSGVLVGIKRRR</sequence>
<gene>
    <name evidence="2" type="ORF">L227DRAFT_505425</name>
</gene>
<dbReference type="Pfam" id="PF00075">
    <property type="entry name" value="RNase_H"/>
    <property type="match status" value="1"/>
</dbReference>
<evidence type="ECO:0000259" key="1">
    <source>
        <dbReference type="PROSITE" id="PS50879"/>
    </source>
</evidence>
<proteinExistence type="predicted"/>
<dbReference type="OrthoDB" id="2752996at2759"/>
<dbReference type="AlphaFoldDB" id="A0A5C2S521"/>
<organism evidence="2 3">
    <name type="scientific">Lentinus tigrinus ALCF2SS1-6</name>
    <dbReference type="NCBI Taxonomy" id="1328759"/>
    <lineage>
        <taxon>Eukaryota</taxon>
        <taxon>Fungi</taxon>
        <taxon>Dikarya</taxon>
        <taxon>Basidiomycota</taxon>
        <taxon>Agaricomycotina</taxon>
        <taxon>Agaricomycetes</taxon>
        <taxon>Polyporales</taxon>
        <taxon>Polyporaceae</taxon>
        <taxon>Lentinus</taxon>
    </lineage>
</organism>
<protein>
    <recommendedName>
        <fullName evidence="1">RNase H type-1 domain-containing protein</fullName>
    </recommendedName>
</protein>
<dbReference type="GO" id="GO:0003676">
    <property type="term" value="F:nucleic acid binding"/>
    <property type="evidence" value="ECO:0007669"/>
    <property type="project" value="InterPro"/>
</dbReference>
<dbReference type="GO" id="GO:0004523">
    <property type="term" value="F:RNA-DNA hybrid ribonuclease activity"/>
    <property type="evidence" value="ECO:0007669"/>
    <property type="project" value="InterPro"/>
</dbReference>
<dbReference type="InterPro" id="IPR002156">
    <property type="entry name" value="RNaseH_domain"/>
</dbReference>
<reference evidence="2" key="1">
    <citation type="journal article" date="2018" name="Genome Biol. Evol.">
        <title>Genomics and development of Lentinus tigrinus, a white-rot wood-decaying mushroom with dimorphic fruiting bodies.</title>
        <authorList>
            <person name="Wu B."/>
            <person name="Xu Z."/>
            <person name="Knudson A."/>
            <person name="Carlson A."/>
            <person name="Chen N."/>
            <person name="Kovaka S."/>
            <person name="LaButti K."/>
            <person name="Lipzen A."/>
            <person name="Pennachio C."/>
            <person name="Riley R."/>
            <person name="Schakwitz W."/>
            <person name="Umezawa K."/>
            <person name="Ohm R.A."/>
            <person name="Grigoriev I.V."/>
            <person name="Nagy L.G."/>
            <person name="Gibbons J."/>
            <person name="Hibbett D."/>
        </authorList>
    </citation>
    <scope>NUCLEOTIDE SEQUENCE [LARGE SCALE GENOMIC DNA]</scope>
    <source>
        <strain evidence="2">ALCF2SS1-6</strain>
    </source>
</reference>
<dbReference type="PROSITE" id="PS50879">
    <property type="entry name" value="RNASE_H_1"/>
    <property type="match status" value="1"/>
</dbReference>
<evidence type="ECO:0000313" key="3">
    <source>
        <dbReference type="Proteomes" id="UP000313359"/>
    </source>
</evidence>
<keyword evidence="3" id="KW-1185">Reference proteome</keyword>
<dbReference type="STRING" id="1328759.A0A5C2S521"/>
<dbReference type="InterPro" id="IPR036397">
    <property type="entry name" value="RNaseH_sf"/>
</dbReference>
<accession>A0A5C2S521</accession>
<dbReference type="Proteomes" id="UP000313359">
    <property type="component" value="Unassembled WGS sequence"/>
</dbReference>
<feature type="domain" description="RNase H type-1" evidence="1">
    <location>
        <begin position="1"/>
        <end position="65"/>
    </location>
</feature>
<name>A0A5C2S521_9APHY</name>
<dbReference type="Gene3D" id="3.30.420.10">
    <property type="entry name" value="Ribonuclease H-like superfamily/Ribonuclease H"/>
    <property type="match status" value="1"/>
</dbReference>
<dbReference type="SUPFAM" id="SSF53098">
    <property type="entry name" value="Ribonuclease H-like"/>
    <property type="match status" value="1"/>
</dbReference>
<evidence type="ECO:0000313" key="2">
    <source>
        <dbReference type="EMBL" id="RPD58238.1"/>
    </source>
</evidence>
<dbReference type="InterPro" id="IPR012337">
    <property type="entry name" value="RNaseH-like_sf"/>
</dbReference>